<proteinExistence type="predicted"/>
<evidence type="ECO:0008006" key="3">
    <source>
        <dbReference type="Google" id="ProtNLM"/>
    </source>
</evidence>
<comment type="caution">
    <text evidence="1">The sequence shown here is derived from an EMBL/GenBank/DDBJ whole genome shotgun (WGS) entry which is preliminary data.</text>
</comment>
<accession>A0AAV5WAP4</accession>
<evidence type="ECO:0000313" key="1">
    <source>
        <dbReference type="EMBL" id="GMT27087.1"/>
    </source>
</evidence>
<evidence type="ECO:0000313" key="2">
    <source>
        <dbReference type="Proteomes" id="UP001432322"/>
    </source>
</evidence>
<keyword evidence="2" id="KW-1185">Reference proteome</keyword>
<dbReference type="AlphaFoldDB" id="A0AAV5WAP4"/>
<gene>
    <name evidence="1" type="ORF">PFISCL1PPCAC_18384</name>
</gene>
<dbReference type="EMBL" id="BTSY01000005">
    <property type="protein sequence ID" value="GMT27087.1"/>
    <property type="molecule type" value="Genomic_DNA"/>
</dbReference>
<dbReference type="Proteomes" id="UP001432322">
    <property type="component" value="Unassembled WGS sequence"/>
</dbReference>
<organism evidence="1 2">
    <name type="scientific">Pristionchus fissidentatus</name>
    <dbReference type="NCBI Taxonomy" id="1538716"/>
    <lineage>
        <taxon>Eukaryota</taxon>
        <taxon>Metazoa</taxon>
        <taxon>Ecdysozoa</taxon>
        <taxon>Nematoda</taxon>
        <taxon>Chromadorea</taxon>
        <taxon>Rhabditida</taxon>
        <taxon>Rhabditina</taxon>
        <taxon>Diplogasteromorpha</taxon>
        <taxon>Diplogasteroidea</taxon>
        <taxon>Neodiplogasteridae</taxon>
        <taxon>Pristionchus</taxon>
    </lineage>
</organism>
<protein>
    <recommendedName>
        <fullName evidence="3">Ubiquitinyl hydrolase 1</fullName>
    </recommendedName>
</protein>
<name>A0AAV5WAP4_9BILA</name>
<reference evidence="1" key="1">
    <citation type="submission" date="2023-10" db="EMBL/GenBank/DDBJ databases">
        <title>Genome assembly of Pristionchus species.</title>
        <authorList>
            <person name="Yoshida K."/>
            <person name="Sommer R.J."/>
        </authorList>
    </citation>
    <scope>NUCLEOTIDE SEQUENCE</scope>
    <source>
        <strain evidence="1">RS5133</strain>
    </source>
</reference>
<sequence>MYFSSVPEGMSYEDIITRCINGFSLCKNQFEGKSCNSPRTNVRVEVMESCWLIDIDISVIFPRRENNLIPLIPMDIMVGDVPFRLAGVILYSGLHYVSLIPHRGKWVHYDGMGQDRQNE</sequence>
<feature type="non-terminal residue" evidence="1">
    <location>
        <position position="119"/>
    </location>
</feature>